<proteinExistence type="predicted"/>
<organism evidence="1 2">
    <name type="scientific">Pseudoroseomonas cervicalis ATCC 49957</name>
    <dbReference type="NCBI Taxonomy" id="525371"/>
    <lineage>
        <taxon>Bacteria</taxon>
        <taxon>Pseudomonadati</taxon>
        <taxon>Pseudomonadota</taxon>
        <taxon>Alphaproteobacteria</taxon>
        <taxon>Acetobacterales</taxon>
        <taxon>Roseomonadaceae</taxon>
        <taxon>Roseomonas</taxon>
    </lineage>
</organism>
<comment type="caution">
    <text evidence="1">The sequence shown here is derived from an EMBL/GenBank/DDBJ whole genome shotgun (WGS) entry which is preliminary data.</text>
</comment>
<dbReference type="EMBL" id="ADVL01000597">
    <property type="protein sequence ID" value="EFH10939.1"/>
    <property type="molecule type" value="Genomic_DNA"/>
</dbReference>
<reference evidence="1 2" key="1">
    <citation type="submission" date="2010-04" db="EMBL/GenBank/DDBJ databases">
        <authorList>
            <person name="Qin X."/>
            <person name="Bachman B."/>
            <person name="Battles P."/>
            <person name="Bell A."/>
            <person name="Bess C."/>
            <person name="Bickham C."/>
            <person name="Chaboub L."/>
            <person name="Chen D."/>
            <person name="Coyle M."/>
            <person name="Deiros D.R."/>
            <person name="Dinh H."/>
            <person name="Forbes L."/>
            <person name="Fowler G."/>
            <person name="Francisco L."/>
            <person name="Fu Q."/>
            <person name="Gubbala S."/>
            <person name="Hale W."/>
            <person name="Han Y."/>
            <person name="Hemphill L."/>
            <person name="Highlander S.K."/>
            <person name="Hirani K."/>
            <person name="Hogues M."/>
            <person name="Jackson L."/>
            <person name="Jakkamsetti A."/>
            <person name="Javaid M."/>
            <person name="Jiang H."/>
            <person name="Korchina V."/>
            <person name="Kovar C."/>
            <person name="Lara F."/>
            <person name="Lee S."/>
            <person name="Mata R."/>
            <person name="Mathew T."/>
            <person name="Moen C."/>
            <person name="Morales K."/>
            <person name="Munidasa M."/>
            <person name="Nazareth L."/>
            <person name="Ngo R."/>
            <person name="Nguyen L."/>
            <person name="Okwuonu G."/>
            <person name="Ongeri F."/>
            <person name="Patil S."/>
            <person name="Petrosino J."/>
            <person name="Pham C."/>
            <person name="Pham P."/>
            <person name="Pu L.-L."/>
            <person name="Puazo M."/>
            <person name="Raj R."/>
            <person name="Reid J."/>
            <person name="Rouhana J."/>
            <person name="Saada N."/>
            <person name="Shang Y."/>
            <person name="Simmons D."/>
            <person name="Thornton R."/>
            <person name="Warren J."/>
            <person name="Weissenberger G."/>
            <person name="Zhang J."/>
            <person name="Zhang L."/>
            <person name="Zhou C."/>
            <person name="Zhu D."/>
            <person name="Muzny D."/>
            <person name="Worley K."/>
            <person name="Gibbs R."/>
        </authorList>
    </citation>
    <scope>NUCLEOTIDE SEQUENCE [LARGE SCALE GENOMIC DNA]</scope>
    <source>
        <strain evidence="1 2">ATCC 49957</strain>
    </source>
</reference>
<keyword evidence="2" id="KW-1185">Reference proteome</keyword>
<dbReference type="AlphaFoldDB" id="D5RP30"/>
<name>D5RP30_9PROT</name>
<dbReference type="HOGENOM" id="CLU_1748277_0_0_5"/>
<accession>D5RP30</accession>
<evidence type="ECO:0000313" key="1">
    <source>
        <dbReference type="EMBL" id="EFH10939.1"/>
    </source>
</evidence>
<gene>
    <name evidence="1" type="ORF">HMPREF0731_2841</name>
</gene>
<dbReference type="Proteomes" id="UP000005324">
    <property type="component" value="Unassembled WGS sequence"/>
</dbReference>
<sequence length="149" mass="15881">MEGVLHFATTAPLAWCARRGEWCLDLVRSGREDLPWRMALRRADLPQEAVPLAEAATLDAVLQLSRRLFAQGGLWGGGLAAGGPGGVGRELRQAADLLEGDLEFSLPAGRSQMTALAEGGYALRDSTGLHPISAQLADRLLAQAPQRRG</sequence>
<protein>
    <submittedName>
        <fullName evidence="1">Uncharacterized protein</fullName>
    </submittedName>
</protein>
<evidence type="ECO:0000313" key="2">
    <source>
        <dbReference type="Proteomes" id="UP000005324"/>
    </source>
</evidence>